<dbReference type="PANTHER" id="PTHR35040">
    <property type="match status" value="1"/>
</dbReference>
<dbReference type="AlphaFoldDB" id="A0A4U0TRH1"/>
<keyword evidence="2" id="KW-1185">Reference proteome</keyword>
<organism evidence="1 2">
    <name type="scientific">Salinomyces thailandicus</name>
    <dbReference type="NCBI Taxonomy" id="706561"/>
    <lineage>
        <taxon>Eukaryota</taxon>
        <taxon>Fungi</taxon>
        <taxon>Dikarya</taxon>
        <taxon>Ascomycota</taxon>
        <taxon>Pezizomycotina</taxon>
        <taxon>Dothideomycetes</taxon>
        <taxon>Dothideomycetidae</taxon>
        <taxon>Mycosphaerellales</taxon>
        <taxon>Teratosphaeriaceae</taxon>
        <taxon>Salinomyces</taxon>
    </lineage>
</organism>
<comment type="caution">
    <text evidence="1">The sequence shown here is derived from an EMBL/GenBank/DDBJ whole genome shotgun (WGS) entry which is preliminary data.</text>
</comment>
<dbReference type="InterPro" id="IPR021986">
    <property type="entry name" value="Spherulin4"/>
</dbReference>
<evidence type="ECO:0000313" key="2">
    <source>
        <dbReference type="Proteomes" id="UP000308549"/>
    </source>
</evidence>
<accession>A0A4U0TRH1</accession>
<dbReference type="PANTHER" id="PTHR35040:SF9">
    <property type="entry name" value="4-LIKE CELL SURFACE PROTEIN, PUTATIVE (AFU_ORTHOLOGUE AFUA_4G14080)-RELATED"/>
    <property type="match status" value="1"/>
</dbReference>
<gene>
    <name evidence="1" type="ORF">B0A50_05706</name>
</gene>
<proteinExistence type="predicted"/>
<protein>
    <submittedName>
        <fullName evidence="1">Uncharacterized protein</fullName>
    </submittedName>
</protein>
<sequence>MPNPVFILLPLYIWPTPGAWEPLFTAAKSHPNVDFRAIINPWDGPGEGNCPDPAIVNATATLNTIPNIKTLGYVHTANRYDCGPYGTWICPCSQPLSALESNITKYQNWPTAGCSEDNELDIHIDGIFLDEAPADGNCSDYMNDAASFVRRTMTHGGNTVLFNAGAQVDDVYWGLADYINVLEDTEAAYYRADIGALDGQGVYHEQSTMIIHSYTDGEEVLRRDVDTILNRRHDAMAGVFISDLNVYNRFPENWEAFVDAVETVMEANMDLD</sequence>
<dbReference type="Proteomes" id="UP000308549">
    <property type="component" value="Unassembled WGS sequence"/>
</dbReference>
<reference evidence="1 2" key="1">
    <citation type="submission" date="2017-03" db="EMBL/GenBank/DDBJ databases">
        <title>Genomes of endolithic fungi from Antarctica.</title>
        <authorList>
            <person name="Coleine C."/>
            <person name="Masonjones S."/>
            <person name="Stajich J.E."/>
        </authorList>
    </citation>
    <scope>NUCLEOTIDE SEQUENCE [LARGE SCALE GENOMIC DNA]</scope>
    <source>
        <strain evidence="1 2">CCFEE 6315</strain>
    </source>
</reference>
<dbReference type="OrthoDB" id="5342184at2759"/>
<dbReference type="Pfam" id="PF12138">
    <property type="entry name" value="Spherulin4"/>
    <property type="match status" value="1"/>
</dbReference>
<evidence type="ECO:0000313" key="1">
    <source>
        <dbReference type="EMBL" id="TKA24718.1"/>
    </source>
</evidence>
<name>A0A4U0TRH1_9PEZI</name>
<dbReference type="EMBL" id="NAJL01000041">
    <property type="protein sequence ID" value="TKA24718.1"/>
    <property type="molecule type" value="Genomic_DNA"/>
</dbReference>